<feature type="domain" description="Rap-GAP" evidence="3">
    <location>
        <begin position="222"/>
        <end position="428"/>
    </location>
</feature>
<dbReference type="AlphaFoldDB" id="A0A6H5HUK5"/>
<protein>
    <recommendedName>
        <fullName evidence="3">Rap-GAP domain-containing protein</fullName>
    </recommendedName>
</protein>
<dbReference type="GO" id="GO:0005634">
    <property type="term" value="C:nucleus"/>
    <property type="evidence" value="ECO:0007669"/>
    <property type="project" value="InterPro"/>
</dbReference>
<evidence type="ECO:0000256" key="1">
    <source>
        <dbReference type="ARBA" id="ARBA00022468"/>
    </source>
</evidence>
<keyword evidence="5" id="KW-1185">Reference proteome</keyword>
<dbReference type="Proteomes" id="UP000479000">
    <property type="component" value="Unassembled WGS sequence"/>
</dbReference>
<dbReference type="GO" id="GO:0005737">
    <property type="term" value="C:cytoplasm"/>
    <property type="evidence" value="ECO:0007669"/>
    <property type="project" value="TreeGrafter"/>
</dbReference>
<evidence type="ECO:0000313" key="4">
    <source>
        <dbReference type="EMBL" id="CAB0020400.1"/>
    </source>
</evidence>
<dbReference type="GO" id="GO:0051056">
    <property type="term" value="P:regulation of small GTPase mediated signal transduction"/>
    <property type="evidence" value="ECO:0007669"/>
    <property type="project" value="InterPro"/>
</dbReference>
<dbReference type="PANTHER" id="PTHR10063">
    <property type="entry name" value="TUBERIN"/>
    <property type="match status" value="1"/>
</dbReference>
<dbReference type="PROSITE" id="PS50085">
    <property type="entry name" value="RAPGAP"/>
    <property type="match status" value="1"/>
</dbReference>
<dbReference type="Gene3D" id="3.40.50.11210">
    <property type="entry name" value="Rap/Ran-GAP"/>
    <property type="match status" value="1"/>
</dbReference>
<dbReference type="InterPro" id="IPR035974">
    <property type="entry name" value="Rap/Ran-GAP_sf"/>
</dbReference>
<sequence>MKCTLCLLLWFLDSIARFQTTLVFPLPFYRVRLLSTTTSTMGSEESRTRLRNDSYIGAISRENMLVRAGLQTLIVTWIKANLNVVISQELWDQFFMVLSSLTRFDLRNGERHDDAIRTPRTEAIAILGTILSFPRHLLSLPVLEPIPDEMVSTYVPNIRFNHKTVAQSASDILLLLCDCSGALLKSYPEIPPRIVEVITHLVDNLGHFPLTNGGANLGSLVVEQDDVSGLVADQLSSQLFSAPNIQESGLPIYSLCIQCSSMFLILELHYSPFLSLFVSEPVLPMVELEATAMNSLMSSLCVSALPQHTLRHRAPNVLPTYSNSADDMDNLDDTRHLGNDEVHIVWSEHTRDYRRGIIPTDFCDVLIVIYPLPHRLYRIQVSRKPDVPYFGPLYNEAVVGHRELPGLVRATALSASRAMRSMLPFHQQ</sequence>
<accession>A0A6H5HUK5</accession>
<evidence type="ECO:0000256" key="2">
    <source>
        <dbReference type="SAM" id="SignalP"/>
    </source>
</evidence>
<keyword evidence="1" id="KW-0343">GTPase activation</keyword>
<dbReference type="SUPFAM" id="SSF111347">
    <property type="entry name" value="Rap/Ran-GAP"/>
    <property type="match status" value="1"/>
</dbReference>
<evidence type="ECO:0000313" key="5">
    <source>
        <dbReference type="Proteomes" id="UP000479000"/>
    </source>
</evidence>
<gene>
    <name evidence="4" type="ORF">NTEN_LOCUS23987</name>
</gene>
<dbReference type="InterPro" id="IPR000331">
    <property type="entry name" value="Rap/Ran_GAP_dom"/>
</dbReference>
<proteinExistence type="predicted"/>
<evidence type="ECO:0000259" key="3">
    <source>
        <dbReference type="PROSITE" id="PS50085"/>
    </source>
</evidence>
<name>A0A6H5HUK5_9HEMI</name>
<dbReference type="OrthoDB" id="19311at2759"/>
<dbReference type="Pfam" id="PF02145">
    <property type="entry name" value="Rap_GAP"/>
    <property type="match status" value="1"/>
</dbReference>
<dbReference type="InterPro" id="IPR027107">
    <property type="entry name" value="Tuberin/Ral-act_asu"/>
</dbReference>
<dbReference type="PANTHER" id="PTHR10063:SF11">
    <property type="entry name" value="RHO GTPASE-ACTIVATING PROTEIN CG5521-RELATED"/>
    <property type="match status" value="1"/>
</dbReference>
<organism evidence="4 5">
    <name type="scientific">Nesidiocoris tenuis</name>
    <dbReference type="NCBI Taxonomy" id="355587"/>
    <lineage>
        <taxon>Eukaryota</taxon>
        <taxon>Metazoa</taxon>
        <taxon>Ecdysozoa</taxon>
        <taxon>Arthropoda</taxon>
        <taxon>Hexapoda</taxon>
        <taxon>Insecta</taxon>
        <taxon>Pterygota</taxon>
        <taxon>Neoptera</taxon>
        <taxon>Paraneoptera</taxon>
        <taxon>Hemiptera</taxon>
        <taxon>Heteroptera</taxon>
        <taxon>Panheteroptera</taxon>
        <taxon>Cimicomorpha</taxon>
        <taxon>Miridae</taxon>
        <taxon>Dicyphina</taxon>
        <taxon>Nesidiocoris</taxon>
    </lineage>
</organism>
<feature type="chain" id="PRO_5026085130" description="Rap-GAP domain-containing protein" evidence="2">
    <location>
        <begin position="19"/>
        <end position="428"/>
    </location>
</feature>
<dbReference type="EMBL" id="CADCXU010035295">
    <property type="protein sequence ID" value="CAB0020400.1"/>
    <property type="molecule type" value="Genomic_DNA"/>
</dbReference>
<keyword evidence="2" id="KW-0732">Signal</keyword>
<dbReference type="GO" id="GO:0005096">
    <property type="term" value="F:GTPase activator activity"/>
    <property type="evidence" value="ECO:0007669"/>
    <property type="project" value="UniProtKB-KW"/>
</dbReference>
<reference evidence="4 5" key="1">
    <citation type="submission" date="2020-02" db="EMBL/GenBank/DDBJ databases">
        <authorList>
            <person name="Ferguson B K."/>
        </authorList>
    </citation>
    <scope>NUCLEOTIDE SEQUENCE [LARGE SCALE GENOMIC DNA]</scope>
</reference>
<feature type="signal peptide" evidence="2">
    <location>
        <begin position="1"/>
        <end position="18"/>
    </location>
</feature>